<keyword evidence="4" id="KW-0804">Transcription</keyword>
<feature type="domain" description="HTH lysR-type" evidence="5">
    <location>
        <begin position="1"/>
        <end position="58"/>
    </location>
</feature>
<evidence type="ECO:0000259" key="5">
    <source>
        <dbReference type="PROSITE" id="PS50931"/>
    </source>
</evidence>
<dbReference type="OrthoDB" id="9785745at2"/>
<dbReference type="InterPro" id="IPR036388">
    <property type="entry name" value="WH-like_DNA-bd_sf"/>
</dbReference>
<protein>
    <submittedName>
        <fullName evidence="6">DNA-binding transcriptional regulator, LysR family</fullName>
    </submittedName>
</protein>
<dbReference type="PRINTS" id="PR00039">
    <property type="entry name" value="HTHLYSR"/>
</dbReference>
<evidence type="ECO:0000256" key="1">
    <source>
        <dbReference type="ARBA" id="ARBA00009437"/>
    </source>
</evidence>
<dbReference type="InterPro" id="IPR000847">
    <property type="entry name" value="LysR_HTH_N"/>
</dbReference>
<dbReference type="InterPro" id="IPR036390">
    <property type="entry name" value="WH_DNA-bd_sf"/>
</dbReference>
<dbReference type="SUPFAM" id="SSF53850">
    <property type="entry name" value="Periplasmic binding protein-like II"/>
    <property type="match status" value="1"/>
</dbReference>
<comment type="similarity">
    <text evidence="1">Belongs to the LysR transcriptional regulatory family.</text>
</comment>
<organism evidence="6 7">
    <name type="scientific">Lactonifactor longoviformis DSM 17459</name>
    <dbReference type="NCBI Taxonomy" id="1122155"/>
    <lineage>
        <taxon>Bacteria</taxon>
        <taxon>Bacillati</taxon>
        <taxon>Bacillota</taxon>
        <taxon>Clostridia</taxon>
        <taxon>Eubacteriales</taxon>
        <taxon>Clostridiaceae</taxon>
        <taxon>Lactonifactor</taxon>
    </lineage>
</organism>
<dbReference type="Pfam" id="PF00126">
    <property type="entry name" value="HTH_1"/>
    <property type="match status" value="1"/>
</dbReference>
<sequence length="297" mass="34656">MLDFRIHTFLEVCRRKSYTKAAKALHITQPAVTQHIHYLEKEYQAEFFDRNARTLTLTGEGRIFYWYALTMESNSRKIYKLLEQAEKPCRQLRFGATLSIGEYVMPRILGDYLEEFPGDKVSMLVENTESLLKKLDRGEIDFAVIEGKFRKDAYAYSLFSNERYIAVCAEDHPLSGEKVSIDELLGYPFIIREKGSGTRDIFEAILSEYSLKLDQIRKVSEIGDFQAIKYLVERGLGITFLYEMVVRNEIREGKLKEIAIENYGATREFNFVYLKGSILEEDYMTFYHFCQSRMTPA</sequence>
<dbReference type="GO" id="GO:0003700">
    <property type="term" value="F:DNA-binding transcription factor activity"/>
    <property type="evidence" value="ECO:0007669"/>
    <property type="project" value="InterPro"/>
</dbReference>
<dbReference type="GO" id="GO:0000976">
    <property type="term" value="F:transcription cis-regulatory region binding"/>
    <property type="evidence" value="ECO:0007669"/>
    <property type="project" value="TreeGrafter"/>
</dbReference>
<dbReference type="PANTHER" id="PTHR30126">
    <property type="entry name" value="HTH-TYPE TRANSCRIPTIONAL REGULATOR"/>
    <property type="match status" value="1"/>
</dbReference>
<dbReference type="STRING" id="1122155.SAMN02745158_03412"/>
<dbReference type="PANTHER" id="PTHR30126:SF64">
    <property type="entry name" value="HTH-TYPE TRANSCRIPTIONAL REGULATOR CITR"/>
    <property type="match status" value="1"/>
</dbReference>
<evidence type="ECO:0000256" key="3">
    <source>
        <dbReference type="ARBA" id="ARBA00023125"/>
    </source>
</evidence>
<dbReference type="RefSeq" id="WP_072853900.1">
    <property type="nucleotide sequence ID" value="NZ_FQVI01000023.1"/>
</dbReference>
<dbReference type="Gene3D" id="3.40.190.10">
    <property type="entry name" value="Periplasmic binding protein-like II"/>
    <property type="match status" value="2"/>
</dbReference>
<dbReference type="Gene3D" id="1.10.10.10">
    <property type="entry name" value="Winged helix-like DNA-binding domain superfamily/Winged helix DNA-binding domain"/>
    <property type="match status" value="1"/>
</dbReference>
<evidence type="ECO:0000313" key="7">
    <source>
        <dbReference type="Proteomes" id="UP000184245"/>
    </source>
</evidence>
<proteinExistence type="inferred from homology"/>
<keyword evidence="7" id="KW-1185">Reference proteome</keyword>
<keyword evidence="3 6" id="KW-0238">DNA-binding</keyword>
<dbReference type="PROSITE" id="PS50931">
    <property type="entry name" value="HTH_LYSR"/>
    <property type="match status" value="1"/>
</dbReference>
<keyword evidence="2" id="KW-0805">Transcription regulation</keyword>
<dbReference type="Pfam" id="PF03466">
    <property type="entry name" value="LysR_substrate"/>
    <property type="match status" value="1"/>
</dbReference>
<reference evidence="6 7" key="1">
    <citation type="submission" date="2016-11" db="EMBL/GenBank/DDBJ databases">
        <authorList>
            <person name="Jaros S."/>
            <person name="Januszkiewicz K."/>
            <person name="Wedrychowicz H."/>
        </authorList>
    </citation>
    <scope>NUCLEOTIDE SEQUENCE [LARGE SCALE GENOMIC DNA]</scope>
    <source>
        <strain evidence="6 7">DSM 17459</strain>
    </source>
</reference>
<dbReference type="InterPro" id="IPR005119">
    <property type="entry name" value="LysR_subst-bd"/>
</dbReference>
<evidence type="ECO:0000256" key="4">
    <source>
        <dbReference type="ARBA" id="ARBA00023163"/>
    </source>
</evidence>
<accession>A0A1M5AZZ5</accession>
<gene>
    <name evidence="6" type="ORF">SAMN02745158_03412</name>
</gene>
<dbReference type="Proteomes" id="UP000184245">
    <property type="component" value="Unassembled WGS sequence"/>
</dbReference>
<dbReference type="EMBL" id="FQVI01000023">
    <property type="protein sequence ID" value="SHF35779.1"/>
    <property type="molecule type" value="Genomic_DNA"/>
</dbReference>
<dbReference type="AlphaFoldDB" id="A0A1M5AZZ5"/>
<name>A0A1M5AZZ5_9CLOT</name>
<dbReference type="SUPFAM" id="SSF46785">
    <property type="entry name" value="Winged helix' DNA-binding domain"/>
    <property type="match status" value="1"/>
</dbReference>
<evidence type="ECO:0000256" key="2">
    <source>
        <dbReference type="ARBA" id="ARBA00023015"/>
    </source>
</evidence>
<evidence type="ECO:0000313" key="6">
    <source>
        <dbReference type="EMBL" id="SHF35779.1"/>
    </source>
</evidence>